<sequence>MKVSFVSAVFFASVAFAAVETAEEAGLDIGKLLGEAGPLLKKAKCVAPCLYKASDALDCDGKGPLSTLCNNLDEVKQKTQPCAKKCGIDKSMTQTIVKVAKDLCKSASNR</sequence>
<proteinExistence type="predicted"/>
<dbReference type="EMBL" id="KQ030510">
    <property type="protein sequence ID" value="KJZ76706.1"/>
    <property type="molecule type" value="Genomic_DNA"/>
</dbReference>
<evidence type="ECO:0000313" key="2">
    <source>
        <dbReference type="EMBL" id="KJZ76706.1"/>
    </source>
</evidence>
<feature type="chain" id="PRO_5002525824" description="Extracellular membrane protein CFEM domain-containing protein" evidence="1">
    <location>
        <begin position="18"/>
        <end position="110"/>
    </location>
</feature>
<keyword evidence="1" id="KW-0732">Signal</keyword>
<feature type="signal peptide" evidence="1">
    <location>
        <begin position="1"/>
        <end position="17"/>
    </location>
</feature>
<evidence type="ECO:0000256" key="1">
    <source>
        <dbReference type="SAM" id="SignalP"/>
    </source>
</evidence>
<gene>
    <name evidence="2" type="ORF">HIM_04042</name>
</gene>
<name>A0A0F7ZLV3_9HYPO</name>
<dbReference type="OrthoDB" id="4924937at2759"/>
<evidence type="ECO:0000313" key="3">
    <source>
        <dbReference type="Proteomes" id="UP000054481"/>
    </source>
</evidence>
<dbReference type="Proteomes" id="UP000054481">
    <property type="component" value="Unassembled WGS sequence"/>
</dbReference>
<reference evidence="2 3" key="1">
    <citation type="journal article" date="2014" name="Genome Biol. Evol.">
        <title>Comparative genomics and transcriptomics analyses reveal divergent lifestyle features of nematode endoparasitic fungus Hirsutella minnesotensis.</title>
        <authorList>
            <person name="Lai Y."/>
            <person name="Liu K."/>
            <person name="Zhang X."/>
            <person name="Zhang X."/>
            <person name="Li K."/>
            <person name="Wang N."/>
            <person name="Shu C."/>
            <person name="Wu Y."/>
            <person name="Wang C."/>
            <person name="Bushley K.E."/>
            <person name="Xiang M."/>
            <person name="Liu X."/>
        </authorList>
    </citation>
    <scope>NUCLEOTIDE SEQUENCE [LARGE SCALE GENOMIC DNA]</scope>
    <source>
        <strain evidence="2 3">3608</strain>
    </source>
</reference>
<evidence type="ECO:0008006" key="4">
    <source>
        <dbReference type="Google" id="ProtNLM"/>
    </source>
</evidence>
<organism evidence="2 3">
    <name type="scientific">Hirsutella minnesotensis 3608</name>
    <dbReference type="NCBI Taxonomy" id="1043627"/>
    <lineage>
        <taxon>Eukaryota</taxon>
        <taxon>Fungi</taxon>
        <taxon>Dikarya</taxon>
        <taxon>Ascomycota</taxon>
        <taxon>Pezizomycotina</taxon>
        <taxon>Sordariomycetes</taxon>
        <taxon>Hypocreomycetidae</taxon>
        <taxon>Hypocreales</taxon>
        <taxon>Ophiocordycipitaceae</taxon>
        <taxon>Hirsutella</taxon>
    </lineage>
</organism>
<protein>
    <recommendedName>
        <fullName evidence="4">Extracellular membrane protein CFEM domain-containing protein</fullName>
    </recommendedName>
</protein>
<keyword evidence="3" id="KW-1185">Reference proteome</keyword>
<accession>A0A0F7ZLV3</accession>
<dbReference type="AlphaFoldDB" id="A0A0F7ZLV3"/>